<feature type="signal peptide" evidence="1">
    <location>
        <begin position="1"/>
        <end position="19"/>
    </location>
</feature>
<accession>A0AAD4KLL4</accession>
<dbReference type="InterPro" id="IPR005197">
    <property type="entry name" value="Glyco_hydro_71"/>
</dbReference>
<organism evidence="2 3">
    <name type="scientific">Talaromyces proteolyticus</name>
    <dbReference type="NCBI Taxonomy" id="1131652"/>
    <lineage>
        <taxon>Eukaryota</taxon>
        <taxon>Fungi</taxon>
        <taxon>Dikarya</taxon>
        <taxon>Ascomycota</taxon>
        <taxon>Pezizomycotina</taxon>
        <taxon>Eurotiomycetes</taxon>
        <taxon>Eurotiomycetidae</taxon>
        <taxon>Eurotiales</taxon>
        <taxon>Trichocomaceae</taxon>
        <taxon>Talaromyces</taxon>
        <taxon>Talaromyces sect. Bacilispori</taxon>
    </lineage>
</organism>
<dbReference type="GO" id="GO:0051118">
    <property type="term" value="F:glucan endo-1,3-alpha-glucosidase activity"/>
    <property type="evidence" value="ECO:0007669"/>
    <property type="project" value="InterPro"/>
</dbReference>
<proteinExistence type="predicted"/>
<dbReference type="CDD" id="cd11577">
    <property type="entry name" value="GH71"/>
    <property type="match status" value="1"/>
</dbReference>
<gene>
    <name evidence="2" type="ORF">BGW36DRAFT_361732</name>
</gene>
<keyword evidence="3" id="KW-1185">Reference proteome</keyword>
<evidence type="ECO:0000313" key="2">
    <source>
        <dbReference type="EMBL" id="KAH8693906.1"/>
    </source>
</evidence>
<name>A0AAD4KLL4_9EURO</name>
<dbReference type="Pfam" id="PF03659">
    <property type="entry name" value="Glyco_hydro_71"/>
    <property type="match status" value="1"/>
</dbReference>
<reference evidence="2" key="1">
    <citation type="submission" date="2021-12" db="EMBL/GenBank/DDBJ databases">
        <title>Convergent genome expansion in fungi linked to evolution of root-endophyte symbiosis.</title>
        <authorList>
            <consortium name="DOE Joint Genome Institute"/>
            <person name="Ke Y.-H."/>
            <person name="Bonito G."/>
            <person name="Liao H.-L."/>
            <person name="Looney B."/>
            <person name="Rojas-Flechas A."/>
            <person name="Nash J."/>
            <person name="Hameed K."/>
            <person name="Schadt C."/>
            <person name="Martin F."/>
            <person name="Crous P.W."/>
            <person name="Miettinen O."/>
            <person name="Magnuson J.K."/>
            <person name="Labbe J."/>
            <person name="Jacobson D."/>
            <person name="Doktycz M.J."/>
            <person name="Veneault-Fourrey C."/>
            <person name="Kuo A."/>
            <person name="Mondo S."/>
            <person name="Calhoun S."/>
            <person name="Riley R."/>
            <person name="Ohm R."/>
            <person name="LaButti K."/>
            <person name="Andreopoulos B."/>
            <person name="Pangilinan J."/>
            <person name="Nolan M."/>
            <person name="Tritt A."/>
            <person name="Clum A."/>
            <person name="Lipzen A."/>
            <person name="Daum C."/>
            <person name="Barry K."/>
            <person name="Grigoriev I.V."/>
            <person name="Vilgalys R."/>
        </authorList>
    </citation>
    <scope>NUCLEOTIDE SEQUENCE</scope>
    <source>
        <strain evidence="2">PMI_201</strain>
    </source>
</reference>
<dbReference type="RefSeq" id="XP_046069576.1">
    <property type="nucleotide sequence ID" value="XM_046214299.1"/>
</dbReference>
<dbReference type="GeneID" id="70244586"/>
<dbReference type="EMBL" id="JAJTJA010000009">
    <property type="protein sequence ID" value="KAH8693906.1"/>
    <property type="molecule type" value="Genomic_DNA"/>
</dbReference>
<sequence>MRLRRAFGLLLGAACQVEARSVFAHFMVGAYPFPPISGTMILKTLLGDWQSDIQKAQAAHIDAFALNMAHGDPANVPSMANAFQAASGLGFKLFFSFDYAGNGSWPMQRVIDIVNQYKGNSAYFLRGSQPLVSTFEGPSSAANWTEIKSQTGCFFIPDWSSLGADAAMQLGEADGLFNWAAWPTGQEDMNTYVDASYLQFLGGRPYMMPVSPWFFTNLPGYDKNWLWNSGHLWFDRWQEVLSMPHDDVPEFLEIISWNDYGESHYIGPLNPKSYAAFTIGHAPYNYADSMPHDGWRLFLPYVIDTYKTGKGTITQEGVVAWYRLSRAAACADGGTTGNTASQLQVEITPGALALDQIFFTALLASPASVTVSIGGKSVPASWKNVPSGGVGLYHGSCSMEDSSYVGPVVVTIERLGSTIASMNGASITNSCPHGITNWNAWVGQATSTHSITPVSPKLSNEDAVCIAGFGLGDFENLCAFACEYGYCPIGACTCTAMGPAKPKPSATGQAGYPVAGESADYSGLCSFDCNYGHCPSNLCGHTSVPLATPTVSPFTPPAPISGTGVNDAFNDLCAWTCQYGFCPMHSCVTTDTGVLKVPPAQNGFTGKTVLTVDDSGLCNWACSRGFCLQGVCVGSLTDVSAQPSWTQATCDLDVVNNINDDSKYRWQYVDCDTAWSQAINYWNANQAAAAKEKNSFSMEIASFFKDTGLQDDMNCQSLTDHNGCDSEVQCKDVNHPAGMFILNSLIHLDEHFQNLYDAISRLETNALGDVPTINDVFAPLPTENQALKIALDVLSLGFALFAAPFWNAYLKGINIVKENSNTLGSIKDMTNALVSNTVTLLKDSSPAGLDIANENDLTTNVKNAVTGWQDGISALVNQLFSGSSDDVARVYDLIGGGSYIKVTNPPNDVDIQNWMAAPLYAMIIPNAWSFNNKAPFVLDSGQNCDPSNPLPDNVDSDTVAATSVCYNNRMYYLLSASGDAETNCQSWPGCESCSETCTDNDFSAPSGLSSLTGKAGAYGGLTVATIVQGAVNGYTNNGNKNGWKTADPSDAATLSKLIDLGVAAPGVVTIPVCGNDEAWQNWYQYSINSHPQSANYPCN</sequence>
<keyword evidence="2" id="KW-0378">Hydrolase</keyword>
<evidence type="ECO:0000256" key="1">
    <source>
        <dbReference type="SAM" id="SignalP"/>
    </source>
</evidence>
<evidence type="ECO:0000313" key="3">
    <source>
        <dbReference type="Proteomes" id="UP001201262"/>
    </source>
</evidence>
<protein>
    <submittedName>
        <fullName evidence="2">Glycosyl hydrolase family 71-domain-containing protein</fullName>
    </submittedName>
</protein>
<dbReference type="Gene3D" id="3.20.20.80">
    <property type="entry name" value="Glycosidases"/>
    <property type="match status" value="1"/>
</dbReference>
<feature type="chain" id="PRO_5041969949" evidence="1">
    <location>
        <begin position="20"/>
        <end position="1099"/>
    </location>
</feature>
<dbReference type="Proteomes" id="UP001201262">
    <property type="component" value="Unassembled WGS sequence"/>
</dbReference>
<dbReference type="InterPro" id="IPR051130">
    <property type="entry name" value="Mito_struct-func_regulator"/>
</dbReference>
<comment type="caution">
    <text evidence="2">The sequence shown here is derived from an EMBL/GenBank/DDBJ whole genome shotgun (WGS) entry which is preliminary data.</text>
</comment>
<dbReference type="PANTHER" id="PTHR43173">
    <property type="entry name" value="ABC1 FAMILY PROTEIN"/>
    <property type="match status" value="1"/>
</dbReference>
<keyword evidence="1" id="KW-0732">Signal</keyword>
<dbReference type="PANTHER" id="PTHR43173:SF33">
    <property type="entry name" value="ASCUS WALL ENDO-1,3-ALPHA-GLUCANASE-RELATED"/>
    <property type="match status" value="1"/>
</dbReference>
<dbReference type="AlphaFoldDB" id="A0AAD4KLL4"/>